<reference evidence="2" key="1">
    <citation type="submission" date="2023-01" db="EMBL/GenBank/DDBJ databases">
        <title>The chitinases involved in constricting ring structure development in the nematode-trapping fungus Drechslerella dactyloides.</title>
        <authorList>
            <person name="Wang R."/>
            <person name="Zhang L."/>
            <person name="Tang P."/>
            <person name="Li S."/>
            <person name="Liang L."/>
        </authorList>
    </citation>
    <scope>NUCLEOTIDE SEQUENCE</scope>
    <source>
        <strain evidence="2">YMF1.00031</strain>
    </source>
</reference>
<gene>
    <name evidence="2" type="ORF">Dda_9377</name>
</gene>
<proteinExistence type="predicted"/>
<dbReference type="Proteomes" id="UP001221413">
    <property type="component" value="Unassembled WGS sequence"/>
</dbReference>
<organism evidence="2 3">
    <name type="scientific">Drechslerella dactyloides</name>
    <name type="common">Nematode-trapping fungus</name>
    <name type="synonym">Arthrobotrys dactyloides</name>
    <dbReference type="NCBI Taxonomy" id="74499"/>
    <lineage>
        <taxon>Eukaryota</taxon>
        <taxon>Fungi</taxon>
        <taxon>Dikarya</taxon>
        <taxon>Ascomycota</taxon>
        <taxon>Pezizomycotina</taxon>
        <taxon>Orbiliomycetes</taxon>
        <taxon>Orbiliales</taxon>
        <taxon>Orbiliaceae</taxon>
        <taxon>Drechslerella</taxon>
    </lineage>
</organism>
<name>A0AAD6IPD4_DREDA</name>
<dbReference type="AlphaFoldDB" id="A0AAD6IPD4"/>
<evidence type="ECO:0000313" key="2">
    <source>
        <dbReference type="EMBL" id="KAJ6255918.1"/>
    </source>
</evidence>
<accession>A0AAD6IPD4</accession>
<feature type="region of interest" description="Disordered" evidence="1">
    <location>
        <begin position="1"/>
        <end position="29"/>
    </location>
</feature>
<protein>
    <submittedName>
        <fullName evidence="2">Uncharacterized protein</fullName>
    </submittedName>
</protein>
<dbReference type="EMBL" id="JAQGDS010000017">
    <property type="protein sequence ID" value="KAJ6255918.1"/>
    <property type="molecule type" value="Genomic_DNA"/>
</dbReference>
<evidence type="ECO:0000313" key="3">
    <source>
        <dbReference type="Proteomes" id="UP001221413"/>
    </source>
</evidence>
<comment type="caution">
    <text evidence="2">The sequence shown here is derived from an EMBL/GenBank/DDBJ whole genome shotgun (WGS) entry which is preliminary data.</text>
</comment>
<evidence type="ECO:0000256" key="1">
    <source>
        <dbReference type="SAM" id="MobiDB-lite"/>
    </source>
</evidence>
<sequence>MSASEGVRPGHRRHYGCIPENDPYSSDSSLKKRLRKIGWKVGFTEKSTHEDEPTVHVPMTEDALRKSSEDAGVSRASMQG</sequence>
<feature type="region of interest" description="Disordered" evidence="1">
    <location>
        <begin position="48"/>
        <end position="80"/>
    </location>
</feature>
<keyword evidence="3" id="KW-1185">Reference proteome</keyword>